<dbReference type="Proteomes" id="UP001164746">
    <property type="component" value="Chromosome 12"/>
</dbReference>
<dbReference type="EMBL" id="CP111023">
    <property type="protein sequence ID" value="WAR22271.1"/>
    <property type="molecule type" value="Genomic_DNA"/>
</dbReference>
<name>A0ABY7FST2_MYAAR</name>
<evidence type="ECO:0000256" key="1">
    <source>
        <dbReference type="SAM" id="MobiDB-lite"/>
    </source>
</evidence>
<protein>
    <submittedName>
        <fullName evidence="2">Uncharacterized protein</fullName>
    </submittedName>
</protein>
<reference evidence="2" key="1">
    <citation type="submission" date="2022-11" db="EMBL/GenBank/DDBJ databases">
        <title>Centuries of genome instability and evolution in soft-shell clam transmissible cancer (bioRxiv).</title>
        <authorList>
            <person name="Hart S.F.M."/>
            <person name="Yonemitsu M.A."/>
            <person name="Giersch R.M."/>
            <person name="Beal B.F."/>
            <person name="Arriagada G."/>
            <person name="Davis B.W."/>
            <person name="Ostrander E.A."/>
            <person name="Goff S.P."/>
            <person name="Metzger M.J."/>
        </authorList>
    </citation>
    <scope>NUCLEOTIDE SEQUENCE</scope>
    <source>
        <strain evidence="2">MELC-2E11</strain>
        <tissue evidence="2">Siphon/mantle</tissue>
    </source>
</reference>
<feature type="compositionally biased region" description="Basic residues" evidence="1">
    <location>
        <begin position="1"/>
        <end position="13"/>
    </location>
</feature>
<organism evidence="2 3">
    <name type="scientific">Mya arenaria</name>
    <name type="common">Soft-shell clam</name>
    <dbReference type="NCBI Taxonomy" id="6604"/>
    <lineage>
        <taxon>Eukaryota</taxon>
        <taxon>Metazoa</taxon>
        <taxon>Spiralia</taxon>
        <taxon>Lophotrochozoa</taxon>
        <taxon>Mollusca</taxon>
        <taxon>Bivalvia</taxon>
        <taxon>Autobranchia</taxon>
        <taxon>Heteroconchia</taxon>
        <taxon>Euheterodonta</taxon>
        <taxon>Imparidentia</taxon>
        <taxon>Neoheterodontei</taxon>
        <taxon>Myida</taxon>
        <taxon>Myoidea</taxon>
        <taxon>Myidae</taxon>
        <taxon>Mya</taxon>
    </lineage>
</organism>
<gene>
    <name evidence="2" type="ORF">MAR_016245</name>
</gene>
<proteinExistence type="predicted"/>
<feature type="region of interest" description="Disordered" evidence="1">
    <location>
        <begin position="1"/>
        <end position="88"/>
    </location>
</feature>
<feature type="non-terminal residue" evidence="2">
    <location>
        <position position="1"/>
    </location>
</feature>
<sequence length="110" mass="12151">MLGPSHKRRRSGHRCWDPVTRGGGQSTDAGTQSQEEKRSSPKQSGIQGVEVGPVISEEVQSQTKWHPGSGSWPSDIRRGTAPNKVASREWKLARDIRRGPAPNKVASREW</sequence>
<accession>A0ABY7FST2</accession>
<evidence type="ECO:0000313" key="3">
    <source>
        <dbReference type="Proteomes" id="UP001164746"/>
    </source>
</evidence>
<keyword evidence="3" id="KW-1185">Reference proteome</keyword>
<evidence type="ECO:0000313" key="2">
    <source>
        <dbReference type="EMBL" id="WAR22271.1"/>
    </source>
</evidence>